<evidence type="ECO:0000256" key="1">
    <source>
        <dbReference type="SAM" id="Phobius"/>
    </source>
</evidence>
<dbReference type="AlphaFoldDB" id="A0A1M5RPL2"/>
<keyword evidence="1" id="KW-0812">Transmembrane</keyword>
<dbReference type="Proteomes" id="UP000184211">
    <property type="component" value="Unassembled WGS sequence"/>
</dbReference>
<sequence>MAEQMSVSSQEHGLVRVFAVDLPAEDIAAFKERTLSGDQERWPLRSALGATYLDEDFIELFDVADLEELGLSGYMAQGLGIAADEITEARRQLDTVEGYVLIVLSKAFDGVKQTLTPRRPLRWIGTFKEEGAGVQFKPLQSEAAKGSVSDTPNAKTKNPHLMVMAAILALPILITLIALIVWLIAW</sequence>
<dbReference type="STRING" id="870908.SAMN04488044_2258"/>
<protein>
    <submittedName>
        <fullName evidence="2">Uncharacterized protein</fullName>
    </submittedName>
</protein>
<evidence type="ECO:0000313" key="2">
    <source>
        <dbReference type="EMBL" id="SHH28204.1"/>
    </source>
</evidence>
<proteinExistence type="predicted"/>
<keyword evidence="1" id="KW-0472">Membrane</keyword>
<evidence type="ECO:0000313" key="3">
    <source>
        <dbReference type="Proteomes" id="UP000184211"/>
    </source>
</evidence>
<reference evidence="3" key="1">
    <citation type="submission" date="2016-11" db="EMBL/GenBank/DDBJ databases">
        <authorList>
            <person name="Varghese N."/>
            <person name="Submissions S."/>
        </authorList>
    </citation>
    <scope>NUCLEOTIDE SEQUENCE [LARGE SCALE GENOMIC DNA]</scope>
    <source>
        <strain evidence="3">DSM 28223</strain>
    </source>
</reference>
<keyword evidence="1" id="KW-1133">Transmembrane helix</keyword>
<keyword evidence="3" id="KW-1185">Reference proteome</keyword>
<organism evidence="2 3">
    <name type="scientific">Cognatishimia maritima</name>
    <dbReference type="NCBI Taxonomy" id="870908"/>
    <lineage>
        <taxon>Bacteria</taxon>
        <taxon>Pseudomonadati</taxon>
        <taxon>Pseudomonadota</taxon>
        <taxon>Alphaproteobacteria</taxon>
        <taxon>Rhodobacterales</taxon>
        <taxon>Paracoccaceae</taxon>
        <taxon>Cognatishimia</taxon>
    </lineage>
</organism>
<feature type="transmembrane region" description="Helical" evidence="1">
    <location>
        <begin position="161"/>
        <end position="185"/>
    </location>
</feature>
<name>A0A1M5RPL2_9RHOB</name>
<dbReference type="OrthoDB" id="7875742at2"/>
<accession>A0A1M5RPL2</accession>
<dbReference type="EMBL" id="FQWM01000004">
    <property type="protein sequence ID" value="SHH28204.1"/>
    <property type="molecule type" value="Genomic_DNA"/>
</dbReference>
<gene>
    <name evidence="2" type="ORF">SAMN04488044_2258</name>
</gene>
<dbReference type="RefSeq" id="WP_072793139.1">
    <property type="nucleotide sequence ID" value="NZ_FQWM01000004.1"/>
</dbReference>